<dbReference type="CDD" id="cd06550">
    <property type="entry name" value="TM_ABC_iron-siderophores_like"/>
    <property type="match status" value="1"/>
</dbReference>
<keyword evidence="10" id="KW-1185">Reference proteome</keyword>
<keyword evidence="4" id="KW-1003">Cell membrane</keyword>
<name>A0A1T5J649_9FIRM</name>
<evidence type="ECO:0000313" key="10">
    <source>
        <dbReference type="Proteomes" id="UP000190285"/>
    </source>
</evidence>
<dbReference type="Proteomes" id="UP000190285">
    <property type="component" value="Unassembled WGS sequence"/>
</dbReference>
<gene>
    <name evidence="9" type="ORF">SAMN02194393_00927</name>
</gene>
<feature type="transmembrane region" description="Helical" evidence="8">
    <location>
        <begin position="161"/>
        <end position="185"/>
    </location>
</feature>
<dbReference type="Gene3D" id="1.10.3470.10">
    <property type="entry name" value="ABC transporter involved in vitamin B12 uptake, BtuC"/>
    <property type="match status" value="1"/>
</dbReference>
<dbReference type="GO" id="GO:0022857">
    <property type="term" value="F:transmembrane transporter activity"/>
    <property type="evidence" value="ECO:0007669"/>
    <property type="project" value="InterPro"/>
</dbReference>
<feature type="transmembrane region" description="Helical" evidence="8">
    <location>
        <begin position="322"/>
        <end position="341"/>
    </location>
</feature>
<dbReference type="AlphaFoldDB" id="A0A1T5J649"/>
<evidence type="ECO:0000256" key="7">
    <source>
        <dbReference type="ARBA" id="ARBA00023136"/>
    </source>
</evidence>
<keyword evidence="3" id="KW-0813">Transport</keyword>
<evidence type="ECO:0000256" key="6">
    <source>
        <dbReference type="ARBA" id="ARBA00022989"/>
    </source>
</evidence>
<dbReference type="STRING" id="36842.SAMN02194393_00927"/>
<dbReference type="Pfam" id="PF01032">
    <property type="entry name" value="FecCD"/>
    <property type="match status" value="1"/>
</dbReference>
<dbReference type="GO" id="GO:0033214">
    <property type="term" value="P:siderophore-iron import into cell"/>
    <property type="evidence" value="ECO:0007669"/>
    <property type="project" value="TreeGrafter"/>
</dbReference>
<dbReference type="InterPro" id="IPR037294">
    <property type="entry name" value="ABC_BtuC-like"/>
</dbReference>
<dbReference type="EMBL" id="FUZT01000002">
    <property type="protein sequence ID" value="SKC46713.1"/>
    <property type="molecule type" value="Genomic_DNA"/>
</dbReference>
<organism evidence="9 10">
    <name type="scientific">Maledivibacter halophilus</name>
    <dbReference type="NCBI Taxonomy" id="36842"/>
    <lineage>
        <taxon>Bacteria</taxon>
        <taxon>Bacillati</taxon>
        <taxon>Bacillota</taxon>
        <taxon>Clostridia</taxon>
        <taxon>Peptostreptococcales</taxon>
        <taxon>Caminicellaceae</taxon>
        <taxon>Maledivibacter</taxon>
    </lineage>
</organism>
<reference evidence="9 10" key="1">
    <citation type="submission" date="2017-02" db="EMBL/GenBank/DDBJ databases">
        <authorList>
            <person name="Peterson S.W."/>
        </authorList>
    </citation>
    <scope>NUCLEOTIDE SEQUENCE [LARGE SCALE GENOMIC DNA]</scope>
    <source>
        <strain evidence="9 10">M1</strain>
    </source>
</reference>
<proteinExistence type="inferred from homology"/>
<dbReference type="SUPFAM" id="SSF81345">
    <property type="entry name" value="ABC transporter involved in vitamin B12 uptake, BtuC"/>
    <property type="match status" value="1"/>
</dbReference>
<evidence type="ECO:0000256" key="5">
    <source>
        <dbReference type="ARBA" id="ARBA00022692"/>
    </source>
</evidence>
<protein>
    <submittedName>
        <fullName evidence="9">Iron complex transport system permease protein</fullName>
    </submittedName>
</protein>
<comment type="similarity">
    <text evidence="2">Belongs to the binding-protein-dependent transport system permease family. FecCD subfamily.</text>
</comment>
<evidence type="ECO:0000256" key="8">
    <source>
        <dbReference type="SAM" id="Phobius"/>
    </source>
</evidence>
<evidence type="ECO:0000256" key="1">
    <source>
        <dbReference type="ARBA" id="ARBA00004651"/>
    </source>
</evidence>
<feature type="transmembrane region" description="Helical" evidence="8">
    <location>
        <begin position="253"/>
        <end position="280"/>
    </location>
</feature>
<keyword evidence="6 8" id="KW-1133">Transmembrane helix</keyword>
<keyword evidence="7 8" id="KW-0472">Membrane</keyword>
<accession>A0A1T5J649</accession>
<feature type="transmembrane region" description="Helical" evidence="8">
    <location>
        <begin position="74"/>
        <end position="94"/>
    </location>
</feature>
<dbReference type="InterPro" id="IPR000522">
    <property type="entry name" value="ABC_transptr_permease_BtuC"/>
</dbReference>
<sequence length="348" mass="37750">MERKSSIIENAKTTKSNKSFVIIFIAILIILISFTIGKYPITIKELFTILHQGIFSLERSLPDVMYSVVLKVRLPRIFAAFAAGASLAASGAAYQGMFRNPLVSPDILGASAGAAFGASLGILMSLGIIGIQILSFLFGLSAVALTYLISMRLSKSNGTTIVLILSGMLIKTLFTAFITLIKYIADPYSKLPEITFWLMGSLASINLQDAYIIFIVFIIGIIPLMLLRWKLNVLSFDEEEARALGLDVKKLRIIVILCSTLMTASVVSVAGLIGWVGLVVPHFSRMLVGPNFKKLLPAAVLVGGSYLLLVDNLARSIGSLEIPLGVLTSIIGAPFFIYLMLNVRKGWI</sequence>
<evidence type="ECO:0000256" key="4">
    <source>
        <dbReference type="ARBA" id="ARBA00022475"/>
    </source>
</evidence>
<feature type="transmembrane region" description="Helical" evidence="8">
    <location>
        <begin position="106"/>
        <end position="123"/>
    </location>
</feature>
<feature type="transmembrane region" description="Helical" evidence="8">
    <location>
        <begin position="205"/>
        <end position="227"/>
    </location>
</feature>
<feature type="transmembrane region" description="Helical" evidence="8">
    <location>
        <begin position="129"/>
        <end position="149"/>
    </location>
</feature>
<dbReference type="GO" id="GO:0005886">
    <property type="term" value="C:plasma membrane"/>
    <property type="evidence" value="ECO:0007669"/>
    <property type="project" value="UniProtKB-SubCell"/>
</dbReference>
<evidence type="ECO:0000256" key="3">
    <source>
        <dbReference type="ARBA" id="ARBA00022448"/>
    </source>
</evidence>
<dbReference type="FunFam" id="1.10.3470.10:FF:000001">
    <property type="entry name" value="Vitamin B12 ABC transporter permease BtuC"/>
    <property type="match status" value="1"/>
</dbReference>
<evidence type="ECO:0000313" key="9">
    <source>
        <dbReference type="EMBL" id="SKC46713.1"/>
    </source>
</evidence>
<dbReference type="RefSeq" id="WP_244282004.1">
    <property type="nucleotide sequence ID" value="NZ_FUZT01000002.1"/>
</dbReference>
<keyword evidence="5 8" id="KW-0812">Transmembrane</keyword>
<feature type="transmembrane region" description="Helical" evidence="8">
    <location>
        <begin position="292"/>
        <end position="310"/>
    </location>
</feature>
<feature type="transmembrane region" description="Helical" evidence="8">
    <location>
        <begin position="20"/>
        <end position="41"/>
    </location>
</feature>
<evidence type="ECO:0000256" key="2">
    <source>
        <dbReference type="ARBA" id="ARBA00007935"/>
    </source>
</evidence>
<comment type="subcellular location">
    <subcellularLocation>
        <location evidence="1">Cell membrane</location>
        <topology evidence="1">Multi-pass membrane protein</topology>
    </subcellularLocation>
</comment>
<dbReference type="PANTHER" id="PTHR30472">
    <property type="entry name" value="FERRIC ENTEROBACTIN TRANSPORT SYSTEM PERMEASE PROTEIN"/>
    <property type="match status" value="1"/>
</dbReference>
<dbReference type="PANTHER" id="PTHR30472:SF70">
    <property type="entry name" value="MOLYBDATE IMPORT SYSTEM PERMEASE PROTEIN MOLB"/>
    <property type="match status" value="1"/>
</dbReference>